<feature type="region of interest" description="Disordered" evidence="6">
    <location>
        <begin position="224"/>
        <end position="244"/>
    </location>
</feature>
<keyword evidence="2" id="KW-0805">Transcription regulation</keyword>
<reference evidence="10" key="2">
    <citation type="submission" date="2025-05" db="UniProtKB">
        <authorList>
            <consortium name="RefSeq"/>
        </authorList>
    </citation>
    <scope>IDENTIFICATION</scope>
    <source>
        <tissue evidence="10">Stem</tissue>
    </source>
</reference>
<keyword evidence="3" id="KW-0238">DNA-binding</keyword>
<evidence type="ECO:0000256" key="2">
    <source>
        <dbReference type="ARBA" id="ARBA00023015"/>
    </source>
</evidence>
<accession>A0A1S3B7A4</accession>
<organism evidence="8">
    <name type="scientific">Cucumis melo</name>
    <name type="common">Muskmelon</name>
    <dbReference type="NCBI Taxonomy" id="3656"/>
    <lineage>
        <taxon>Eukaryota</taxon>
        <taxon>Viridiplantae</taxon>
        <taxon>Streptophyta</taxon>
        <taxon>Embryophyta</taxon>
        <taxon>Tracheophyta</taxon>
        <taxon>Spermatophyta</taxon>
        <taxon>Magnoliopsida</taxon>
        <taxon>eudicotyledons</taxon>
        <taxon>Gunneridae</taxon>
        <taxon>Pentapetalae</taxon>
        <taxon>rosids</taxon>
        <taxon>fabids</taxon>
        <taxon>Cucurbitales</taxon>
        <taxon>Cucurbitaceae</taxon>
        <taxon>Benincaseae</taxon>
        <taxon>Cucumis</taxon>
    </lineage>
</organism>
<dbReference type="GO" id="GO:0046983">
    <property type="term" value="F:protein dimerization activity"/>
    <property type="evidence" value="ECO:0007669"/>
    <property type="project" value="InterPro"/>
</dbReference>
<dbReference type="Proteomes" id="UP001652600">
    <property type="component" value="Chromosome 4"/>
</dbReference>
<dbReference type="EnsemblPlants" id="MELO3C009651.2.1">
    <property type="protein sequence ID" value="MELO3C009651.2.1"/>
    <property type="gene ID" value="MELO3C009651.2"/>
</dbReference>
<keyword evidence="5" id="KW-0539">Nucleus</keyword>
<name>A0A1S3B7A4_CUCME</name>
<dbReference type="SUPFAM" id="SSF47459">
    <property type="entry name" value="HLH, helix-loop-helix DNA-binding domain"/>
    <property type="match status" value="1"/>
</dbReference>
<dbReference type="InterPro" id="IPR045843">
    <property type="entry name" value="IND-like"/>
</dbReference>
<gene>
    <name evidence="8" type="primary">103486790</name>
    <name evidence="10" type="synonym">LOC103486790</name>
</gene>
<comment type="subcellular location">
    <subcellularLocation>
        <location evidence="1">Nucleus</location>
    </subcellularLocation>
</comment>
<sequence>MGTNTHQSFQQPNSALLRFRSAPSSLFADFAHGIDSKRLNPFESSESERLVSRFGSRGGGCNSNDSESPVAGNYSSGLPPHYPRLSSAVNCSSSSSSSSSSSCSSSSSSMCSSLGFLGSNLVRQSSSPAGVLSQFNQNGYGGGSFSRLSGNNNGGEVVSPSSNRLNSQISFSSLLPSSLGMFPQISEQVVGNEKLSNSNNGETQYFTPSGFPFASWNESSQFSETFPGVKRDPDSNKKFSSSHQNGEIGNRVHLLSHHLSLPKNVSDVASIEKLLQLQDAVPCRIRAKRGCATHPRSIAERVRRTRISERMRKLQDLVPNMDKQTNTADMLDLAVDYIKELQKQFKTLSDNRANCVCVNMQKPLSNQIM</sequence>
<dbReference type="PANTHER" id="PTHR16223">
    <property type="entry name" value="TRANSCRIPTION FACTOR BHLH83-RELATED"/>
    <property type="match status" value="1"/>
</dbReference>
<dbReference type="Pfam" id="PF00010">
    <property type="entry name" value="HLH"/>
    <property type="match status" value="1"/>
</dbReference>
<dbReference type="RefSeq" id="XP_050939991.1">
    <property type="nucleotide sequence ID" value="XM_051084034.1"/>
</dbReference>
<dbReference type="PROSITE" id="PS50888">
    <property type="entry name" value="BHLH"/>
    <property type="match status" value="1"/>
</dbReference>
<evidence type="ECO:0000256" key="3">
    <source>
        <dbReference type="ARBA" id="ARBA00023125"/>
    </source>
</evidence>
<dbReference type="GO" id="GO:0005634">
    <property type="term" value="C:nucleus"/>
    <property type="evidence" value="ECO:0007669"/>
    <property type="project" value="UniProtKB-SubCell"/>
</dbReference>
<dbReference type="GO" id="GO:0000981">
    <property type="term" value="F:DNA-binding transcription factor activity, RNA polymerase II-specific"/>
    <property type="evidence" value="ECO:0007669"/>
    <property type="project" value="TreeGrafter"/>
</dbReference>
<evidence type="ECO:0000259" key="7">
    <source>
        <dbReference type="PROSITE" id="PS50888"/>
    </source>
</evidence>
<dbReference type="eggNOG" id="ENOG502R5PU">
    <property type="taxonomic scope" value="Eukaryota"/>
</dbReference>
<keyword evidence="9" id="KW-1185">Reference proteome</keyword>
<reference evidence="8" key="1">
    <citation type="submission" date="2023-03" db="UniProtKB">
        <authorList>
            <consortium name="EnsemblPlants"/>
        </authorList>
    </citation>
    <scope>IDENTIFICATION</scope>
</reference>
<feature type="region of interest" description="Disordered" evidence="6">
    <location>
        <begin position="53"/>
        <end position="77"/>
    </location>
</feature>
<dbReference type="SMART" id="SM00353">
    <property type="entry name" value="HLH"/>
    <property type="match status" value="1"/>
</dbReference>
<evidence type="ECO:0000313" key="8">
    <source>
        <dbReference type="EnsemblPlants" id="MELO3C009651.2.1"/>
    </source>
</evidence>
<dbReference type="SMR" id="A0A1S3B7A4"/>
<dbReference type="PANTHER" id="PTHR16223:SF125">
    <property type="entry name" value="OS08G0506700 PROTEIN"/>
    <property type="match status" value="1"/>
</dbReference>
<dbReference type="FunFam" id="4.10.280.10:FF:000021">
    <property type="entry name" value="Transcription factor bHLH130 family"/>
    <property type="match status" value="1"/>
</dbReference>
<dbReference type="KEGG" id="cmo:103486790"/>
<keyword evidence="4" id="KW-0804">Transcription</keyword>
<evidence type="ECO:0000256" key="1">
    <source>
        <dbReference type="ARBA" id="ARBA00004123"/>
    </source>
</evidence>
<dbReference type="InterPro" id="IPR036638">
    <property type="entry name" value="HLH_DNA-bd_sf"/>
</dbReference>
<proteinExistence type="predicted"/>
<evidence type="ECO:0000256" key="6">
    <source>
        <dbReference type="SAM" id="MobiDB-lite"/>
    </source>
</evidence>
<evidence type="ECO:0000313" key="9">
    <source>
        <dbReference type="Proteomes" id="UP001652600"/>
    </source>
</evidence>
<feature type="domain" description="BHLH" evidence="7">
    <location>
        <begin position="291"/>
        <end position="341"/>
    </location>
</feature>
<dbReference type="GO" id="GO:0000978">
    <property type="term" value="F:RNA polymerase II cis-regulatory region sequence-specific DNA binding"/>
    <property type="evidence" value="ECO:0007669"/>
    <property type="project" value="TreeGrafter"/>
</dbReference>
<dbReference type="AlphaFoldDB" id="A0A1S3B7A4"/>
<protein>
    <submittedName>
        <fullName evidence="10">Transcription factor bHLH130</fullName>
    </submittedName>
</protein>
<evidence type="ECO:0000313" key="10">
    <source>
        <dbReference type="RefSeq" id="XP_050939991.1"/>
    </source>
</evidence>
<dbReference type="Gene3D" id="4.10.280.10">
    <property type="entry name" value="Helix-loop-helix DNA-binding domain"/>
    <property type="match status" value="1"/>
</dbReference>
<dbReference type="InterPro" id="IPR011598">
    <property type="entry name" value="bHLH_dom"/>
</dbReference>
<evidence type="ECO:0000256" key="4">
    <source>
        <dbReference type="ARBA" id="ARBA00023163"/>
    </source>
</evidence>
<dbReference type="Gramene" id="MELO3C009651.2.1">
    <property type="protein sequence ID" value="MELO3C009651.2.1"/>
    <property type="gene ID" value="MELO3C009651.2"/>
</dbReference>
<evidence type="ECO:0000256" key="5">
    <source>
        <dbReference type="ARBA" id="ARBA00023242"/>
    </source>
</evidence>